<dbReference type="Pfam" id="PF00293">
    <property type="entry name" value="NUDIX"/>
    <property type="match status" value="1"/>
</dbReference>
<dbReference type="InterPro" id="IPR020476">
    <property type="entry name" value="Nudix_hydrolase"/>
</dbReference>
<sequence>MVESGEVWQLPKGGIEDGESPRQALLRELREEAGLSDVQPVAALGVLERLNYARTSWQVTSCVLATTSGAGRPPLEPGFKLEWSPLGTAPALFWPEQTDLLKAVASGMAAGRWEIGPASPLAPPVYPKG</sequence>
<reference evidence="5" key="1">
    <citation type="journal article" date="2019" name="Int. J. Syst. Evol. Microbiol.">
        <title>The Global Catalogue of Microorganisms (GCM) 10K type strain sequencing project: providing services to taxonomists for standard genome sequencing and annotation.</title>
        <authorList>
            <consortium name="The Broad Institute Genomics Platform"/>
            <consortium name="The Broad Institute Genome Sequencing Center for Infectious Disease"/>
            <person name="Wu L."/>
            <person name="Ma J."/>
        </authorList>
    </citation>
    <scope>NUCLEOTIDE SEQUENCE [LARGE SCALE GENOMIC DNA]</scope>
    <source>
        <strain evidence="5">JCM 30331</strain>
    </source>
</reference>
<proteinExistence type="inferred from homology"/>
<keyword evidence="5" id="KW-1185">Reference proteome</keyword>
<dbReference type="InterPro" id="IPR015797">
    <property type="entry name" value="NUDIX_hydrolase-like_dom_sf"/>
</dbReference>
<evidence type="ECO:0000256" key="2">
    <source>
        <dbReference type="RuleBase" id="RU003476"/>
    </source>
</evidence>
<dbReference type="PROSITE" id="PS51462">
    <property type="entry name" value="NUDIX"/>
    <property type="match status" value="1"/>
</dbReference>
<gene>
    <name evidence="4" type="ORF">GCM10008955_07720</name>
</gene>
<comment type="similarity">
    <text evidence="2">Belongs to the Nudix hydrolase family.</text>
</comment>
<evidence type="ECO:0000313" key="4">
    <source>
        <dbReference type="EMBL" id="GGK16765.1"/>
    </source>
</evidence>
<comment type="caution">
    <text evidence="4">The sequence shown here is derived from an EMBL/GenBank/DDBJ whole genome shotgun (WGS) entry which is preliminary data.</text>
</comment>
<dbReference type="PROSITE" id="PS00893">
    <property type="entry name" value="NUDIX_BOX"/>
    <property type="match status" value="1"/>
</dbReference>
<dbReference type="RefSeq" id="WP_308424636.1">
    <property type="nucleotide sequence ID" value="NZ_BMPP01000002.1"/>
</dbReference>
<dbReference type="InterPro" id="IPR000086">
    <property type="entry name" value="NUDIX_hydrolase_dom"/>
</dbReference>
<keyword evidence="1 2" id="KW-0378">Hydrolase</keyword>
<dbReference type="Proteomes" id="UP000647587">
    <property type="component" value="Unassembled WGS sequence"/>
</dbReference>
<feature type="domain" description="Nudix hydrolase" evidence="3">
    <location>
        <begin position="1"/>
        <end position="106"/>
    </location>
</feature>
<protein>
    <recommendedName>
        <fullName evidence="3">Nudix hydrolase domain-containing protein</fullName>
    </recommendedName>
</protein>
<dbReference type="Gene3D" id="3.90.79.10">
    <property type="entry name" value="Nucleoside Triphosphate Pyrophosphohydrolase"/>
    <property type="match status" value="1"/>
</dbReference>
<dbReference type="EMBL" id="BMPP01000002">
    <property type="protein sequence ID" value="GGK16765.1"/>
    <property type="molecule type" value="Genomic_DNA"/>
</dbReference>
<evidence type="ECO:0000313" key="5">
    <source>
        <dbReference type="Proteomes" id="UP000647587"/>
    </source>
</evidence>
<dbReference type="InterPro" id="IPR020084">
    <property type="entry name" value="NUDIX_hydrolase_CS"/>
</dbReference>
<evidence type="ECO:0000259" key="3">
    <source>
        <dbReference type="PROSITE" id="PS51462"/>
    </source>
</evidence>
<accession>A0ABQ2EM13</accession>
<dbReference type="PRINTS" id="PR00502">
    <property type="entry name" value="NUDIXFAMILY"/>
</dbReference>
<name>A0ABQ2EM13_9DEIO</name>
<organism evidence="4 5">
    <name type="scientific">Deinococcus malanensis</name>
    <dbReference type="NCBI Taxonomy" id="1706855"/>
    <lineage>
        <taxon>Bacteria</taxon>
        <taxon>Thermotogati</taxon>
        <taxon>Deinococcota</taxon>
        <taxon>Deinococci</taxon>
        <taxon>Deinococcales</taxon>
        <taxon>Deinococcaceae</taxon>
        <taxon>Deinococcus</taxon>
    </lineage>
</organism>
<dbReference type="SUPFAM" id="SSF55811">
    <property type="entry name" value="Nudix"/>
    <property type="match status" value="1"/>
</dbReference>
<evidence type="ECO:0000256" key="1">
    <source>
        <dbReference type="ARBA" id="ARBA00022801"/>
    </source>
</evidence>